<evidence type="ECO:0000313" key="2">
    <source>
        <dbReference type="Proteomes" id="UP000027120"/>
    </source>
</evidence>
<gene>
    <name evidence="1" type="ORF">CISIN_1g0246512mg</name>
</gene>
<proteinExistence type="predicted"/>
<keyword evidence="2" id="KW-1185">Reference proteome</keyword>
<reference evidence="1 2" key="1">
    <citation type="submission" date="2014-04" db="EMBL/GenBank/DDBJ databases">
        <authorList>
            <consortium name="International Citrus Genome Consortium"/>
            <person name="Gmitter F."/>
            <person name="Chen C."/>
            <person name="Farmerie W."/>
            <person name="Harkins T."/>
            <person name="Desany B."/>
            <person name="Mohiuddin M."/>
            <person name="Kodira C."/>
            <person name="Borodovsky M."/>
            <person name="Lomsadze A."/>
            <person name="Burns P."/>
            <person name="Jenkins J."/>
            <person name="Prochnik S."/>
            <person name="Shu S."/>
            <person name="Chapman J."/>
            <person name="Pitluck S."/>
            <person name="Schmutz J."/>
            <person name="Rokhsar D."/>
        </authorList>
    </citation>
    <scope>NUCLEOTIDE SEQUENCE</scope>
</reference>
<evidence type="ECO:0000313" key="1">
    <source>
        <dbReference type="EMBL" id="KDO84188.1"/>
    </source>
</evidence>
<name>A0A067GWX1_CITSI</name>
<organism evidence="1 2">
    <name type="scientific">Citrus sinensis</name>
    <name type="common">Sweet orange</name>
    <name type="synonym">Citrus aurantium var. sinensis</name>
    <dbReference type="NCBI Taxonomy" id="2711"/>
    <lineage>
        <taxon>Eukaryota</taxon>
        <taxon>Viridiplantae</taxon>
        <taxon>Streptophyta</taxon>
        <taxon>Embryophyta</taxon>
        <taxon>Tracheophyta</taxon>
        <taxon>Spermatophyta</taxon>
        <taxon>Magnoliopsida</taxon>
        <taxon>eudicotyledons</taxon>
        <taxon>Gunneridae</taxon>
        <taxon>Pentapetalae</taxon>
        <taxon>rosids</taxon>
        <taxon>malvids</taxon>
        <taxon>Sapindales</taxon>
        <taxon>Rutaceae</taxon>
        <taxon>Aurantioideae</taxon>
        <taxon>Citrus</taxon>
    </lineage>
</organism>
<accession>A0A067GWX1</accession>
<sequence length="11" mass="1094">MAGVAGILFTD</sequence>
<dbReference type="Proteomes" id="UP000027120">
    <property type="component" value="Unassembled WGS sequence"/>
</dbReference>
<protein>
    <submittedName>
        <fullName evidence="1">Uncharacterized protein</fullName>
    </submittedName>
</protein>
<feature type="non-terminal residue" evidence="1">
    <location>
        <position position="11"/>
    </location>
</feature>
<dbReference type="EMBL" id="KK784874">
    <property type="protein sequence ID" value="KDO84188.1"/>
    <property type="molecule type" value="Genomic_DNA"/>
</dbReference>